<dbReference type="PANTHER" id="PTHR47738">
    <property type="entry name" value="PTS SYSTEM FRUCTOSE-LIKE EIIA COMPONENT-RELATED"/>
    <property type="match status" value="1"/>
</dbReference>
<feature type="domain" description="PTS EIIA type-2" evidence="1">
    <location>
        <begin position="5"/>
        <end position="146"/>
    </location>
</feature>
<evidence type="ECO:0000313" key="3">
    <source>
        <dbReference type="Proteomes" id="UP000663088"/>
    </source>
</evidence>
<organism evidence="2 3">
    <name type="scientific">Candidatus Methylacidiphilum infernorum</name>
    <dbReference type="NCBI Taxonomy" id="511746"/>
    <lineage>
        <taxon>Bacteria</taxon>
        <taxon>Pseudomonadati</taxon>
        <taxon>Verrucomicrobiota</taxon>
        <taxon>Methylacidiphilae</taxon>
        <taxon>Methylacidiphilales</taxon>
        <taxon>Methylacidiphilaceae</taxon>
        <taxon>Methylacidiphilum (ex Ratnadevi et al. 2023)</taxon>
    </lineage>
</organism>
<evidence type="ECO:0000313" key="2">
    <source>
        <dbReference type="EMBL" id="QSR87480.1"/>
    </source>
</evidence>
<accession>A0ABX7PWT1</accession>
<evidence type="ECO:0000259" key="1">
    <source>
        <dbReference type="PROSITE" id="PS51094"/>
    </source>
</evidence>
<keyword evidence="3" id="KW-1185">Reference proteome</keyword>
<sequence length="151" mass="16921">MNLTDVLTQDRVLFNLTANDRFEAITKVAQLLSNSPKIQSFEAFLNALLEAERAGLTWFEQEVAFPHIRSELVKELILAAGFFSPGVFFRENAPLVQLIFVIGAPKKISTADIVIVGSLARIVSKNKNRLLNAKNAQKFISLLSEYEKQLQ</sequence>
<reference evidence="2 3" key="1">
    <citation type="submission" date="2020-12" db="EMBL/GenBank/DDBJ databases">
        <authorList>
            <person name="Awala S.I."/>
            <person name="Gwak J.-H."/>
            <person name="Kim S.-J."/>
            <person name="Rhee S.-K."/>
        </authorList>
    </citation>
    <scope>NUCLEOTIDE SEQUENCE [LARGE SCALE GENOMIC DNA]</scope>
    <source>
        <strain evidence="2 3">IT5</strain>
    </source>
</reference>
<dbReference type="SUPFAM" id="SSF55804">
    <property type="entry name" value="Phoshotransferase/anion transport protein"/>
    <property type="match status" value="1"/>
</dbReference>
<name>A0ABX7PWT1_9BACT</name>
<dbReference type="InterPro" id="IPR016152">
    <property type="entry name" value="PTrfase/Anion_transptr"/>
</dbReference>
<gene>
    <name evidence="2" type="ORF">EM20IM_03935</name>
</gene>
<dbReference type="Gene3D" id="3.40.930.10">
    <property type="entry name" value="Mannitol-specific EII, Chain A"/>
    <property type="match status" value="1"/>
</dbReference>
<dbReference type="Proteomes" id="UP000663088">
    <property type="component" value="Chromosome"/>
</dbReference>
<dbReference type="InterPro" id="IPR051541">
    <property type="entry name" value="PTS_SugarTrans_NitroReg"/>
</dbReference>
<keyword evidence="2" id="KW-0762">Sugar transport</keyword>
<keyword evidence="2" id="KW-0813">Transport</keyword>
<dbReference type="RefSeq" id="WP_206847927.1">
    <property type="nucleotide sequence ID" value="NZ_CP065956.1"/>
</dbReference>
<dbReference type="EMBL" id="CP065956">
    <property type="protein sequence ID" value="QSR87480.1"/>
    <property type="molecule type" value="Genomic_DNA"/>
</dbReference>
<dbReference type="PROSITE" id="PS51094">
    <property type="entry name" value="PTS_EIIA_TYPE_2"/>
    <property type="match status" value="1"/>
</dbReference>
<protein>
    <submittedName>
        <fullName evidence="2">PTS sugar transporter subunit IIA</fullName>
    </submittedName>
</protein>
<dbReference type="InterPro" id="IPR002178">
    <property type="entry name" value="PTS_EIIA_type-2_dom"/>
</dbReference>
<dbReference type="Pfam" id="PF00359">
    <property type="entry name" value="PTS_EIIA_2"/>
    <property type="match status" value="1"/>
</dbReference>
<proteinExistence type="predicted"/>